<gene>
    <name evidence="9 11" type="primary">secE</name>
    <name evidence="11" type="ORF">EA660_02265</name>
</gene>
<dbReference type="EMBL" id="SHMC01000001">
    <property type="protein sequence ID" value="TAA28437.1"/>
    <property type="molecule type" value="Genomic_DNA"/>
</dbReference>
<dbReference type="GO" id="GO:0043952">
    <property type="term" value="P:protein transport by the Sec complex"/>
    <property type="evidence" value="ECO:0007669"/>
    <property type="project" value="UniProtKB-UniRule"/>
</dbReference>
<keyword evidence="4 9" id="KW-0812">Transmembrane</keyword>
<feature type="compositionally biased region" description="Polar residues" evidence="10">
    <location>
        <begin position="13"/>
        <end position="23"/>
    </location>
</feature>
<comment type="function">
    <text evidence="9">Essential subunit of the Sec protein translocation channel SecYEG. Clamps together the 2 halves of SecY. May contact the channel plug during translocation.</text>
</comment>
<evidence type="ECO:0000256" key="3">
    <source>
        <dbReference type="ARBA" id="ARBA00022475"/>
    </source>
</evidence>
<dbReference type="GO" id="GO:0006605">
    <property type="term" value="P:protein targeting"/>
    <property type="evidence" value="ECO:0007669"/>
    <property type="project" value="UniProtKB-UniRule"/>
</dbReference>
<evidence type="ECO:0000313" key="12">
    <source>
        <dbReference type="Proteomes" id="UP000292627"/>
    </source>
</evidence>
<comment type="similarity">
    <text evidence="9">Belongs to the SecE/SEC61-gamma family.</text>
</comment>
<comment type="caution">
    <text evidence="9">Lacks conserved residue(s) required for the propagation of feature annotation.</text>
</comment>
<comment type="subunit">
    <text evidence="9">Component of the Sec protein translocase complex. Heterotrimer consisting of SecY, SecE and SecG subunits. The heterotrimers can form oligomers, although 1 heterotrimer is thought to be able to translocate proteins. Interacts with the ribosome. Interacts with SecDF, and other proteins may be involved. Interacts with SecA.</text>
</comment>
<organism evidence="11 12">
    <name type="scientific">Pseudoxanthomonas winnipegensis</name>
    <dbReference type="NCBI Taxonomy" id="2480810"/>
    <lineage>
        <taxon>Bacteria</taxon>
        <taxon>Pseudomonadati</taxon>
        <taxon>Pseudomonadota</taxon>
        <taxon>Gammaproteobacteria</taxon>
        <taxon>Lysobacterales</taxon>
        <taxon>Lysobacteraceae</taxon>
        <taxon>Pseudoxanthomonas</taxon>
    </lineage>
</organism>
<keyword evidence="2 9" id="KW-0813">Transport</keyword>
<feature type="transmembrane region" description="Helical" evidence="9">
    <location>
        <begin position="31"/>
        <end position="50"/>
    </location>
</feature>
<sequence length="143" mass="15655">MQAVQCKAAHPTRMNSKIQPSKAPTTSAGDIAKYVAAGALVVAGLVVWWWSAGQWPTPLRALIVIVGLVAGAAVFVATAKGKDTVEFLSESRFELRKVVWPTRQESLRMTWVVMVVVVILSLILAGFDFAIQWLVEKLFTMGR</sequence>
<dbReference type="PRINTS" id="PR01650">
    <property type="entry name" value="SECETRNLCASE"/>
</dbReference>
<dbReference type="InterPro" id="IPR001901">
    <property type="entry name" value="Translocase_SecE/Sec61-g"/>
</dbReference>
<evidence type="ECO:0000256" key="9">
    <source>
        <dbReference type="HAMAP-Rule" id="MF_00422"/>
    </source>
</evidence>
<evidence type="ECO:0000256" key="2">
    <source>
        <dbReference type="ARBA" id="ARBA00022448"/>
    </source>
</evidence>
<evidence type="ECO:0000256" key="7">
    <source>
        <dbReference type="ARBA" id="ARBA00023010"/>
    </source>
</evidence>
<evidence type="ECO:0000313" key="11">
    <source>
        <dbReference type="EMBL" id="TAA28437.1"/>
    </source>
</evidence>
<protein>
    <recommendedName>
        <fullName evidence="9">Protein translocase subunit SecE</fullName>
    </recommendedName>
</protein>
<name>A0A4Q8LG68_9GAMM</name>
<dbReference type="GO" id="GO:0005886">
    <property type="term" value="C:plasma membrane"/>
    <property type="evidence" value="ECO:0007669"/>
    <property type="project" value="UniProtKB-UniRule"/>
</dbReference>
<dbReference type="AlphaFoldDB" id="A0A4Q8LG68"/>
<evidence type="ECO:0000256" key="8">
    <source>
        <dbReference type="ARBA" id="ARBA00023136"/>
    </source>
</evidence>
<comment type="subcellular location">
    <subcellularLocation>
        <location evidence="1">Membrane</location>
    </subcellularLocation>
</comment>
<keyword evidence="6 9" id="KW-1133">Transmembrane helix</keyword>
<dbReference type="NCBIfam" id="TIGR00964">
    <property type="entry name" value="secE_bact"/>
    <property type="match status" value="1"/>
</dbReference>
<dbReference type="InterPro" id="IPR038379">
    <property type="entry name" value="SecE_sf"/>
</dbReference>
<feature type="transmembrane region" description="Helical" evidence="9">
    <location>
        <begin position="111"/>
        <end position="135"/>
    </location>
</feature>
<reference evidence="11 12" key="1">
    <citation type="submission" date="2019-02" db="EMBL/GenBank/DDBJ databases">
        <title>WGS of Pseudoxanthomonas species novum from clinical isolates.</title>
        <authorList>
            <person name="Bernier A.-M."/>
            <person name="Bernard K."/>
            <person name="Vachon A."/>
        </authorList>
    </citation>
    <scope>NUCLEOTIDE SEQUENCE [LARGE SCALE GENOMIC DNA]</scope>
    <source>
        <strain evidence="11 12">NML171200</strain>
    </source>
</reference>
<evidence type="ECO:0000256" key="10">
    <source>
        <dbReference type="SAM" id="MobiDB-lite"/>
    </source>
</evidence>
<proteinExistence type="inferred from homology"/>
<feature type="region of interest" description="Disordered" evidence="10">
    <location>
        <begin position="1"/>
        <end position="23"/>
    </location>
</feature>
<comment type="caution">
    <text evidence="11">The sequence shown here is derived from an EMBL/GenBank/DDBJ whole genome shotgun (WGS) entry which is preliminary data.</text>
</comment>
<dbReference type="PANTHER" id="PTHR33910:SF1">
    <property type="entry name" value="PROTEIN TRANSLOCASE SUBUNIT SECE"/>
    <property type="match status" value="1"/>
</dbReference>
<feature type="transmembrane region" description="Helical" evidence="9">
    <location>
        <begin position="62"/>
        <end position="79"/>
    </location>
</feature>
<dbReference type="OrthoDB" id="9806365at2"/>
<keyword evidence="5 9" id="KW-0653">Protein transport</keyword>
<accession>A0A4Q8LG68</accession>
<dbReference type="GO" id="GO:0065002">
    <property type="term" value="P:intracellular protein transmembrane transport"/>
    <property type="evidence" value="ECO:0007669"/>
    <property type="project" value="UniProtKB-UniRule"/>
</dbReference>
<keyword evidence="7 9" id="KW-0811">Translocation</keyword>
<evidence type="ECO:0000256" key="4">
    <source>
        <dbReference type="ARBA" id="ARBA00022692"/>
    </source>
</evidence>
<keyword evidence="8 9" id="KW-0472">Membrane</keyword>
<dbReference type="Pfam" id="PF00584">
    <property type="entry name" value="SecE"/>
    <property type="match status" value="1"/>
</dbReference>
<dbReference type="GO" id="GO:0008320">
    <property type="term" value="F:protein transmembrane transporter activity"/>
    <property type="evidence" value="ECO:0007669"/>
    <property type="project" value="UniProtKB-UniRule"/>
</dbReference>
<keyword evidence="3 9" id="KW-1003">Cell membrane</keyword>
<dbReference type="Proteomes" id="UP000292627">
    <property type="component" value="Unassembled WGS sequence"/>
</dbReference>
<dbReference type="InterPro" id="IPR005807">
    <property type="entry name" value="SecE_bac"/>
</dbReference>
<dbReference type="HAMAP" id="MF_00422">
    <property type="entry name" value="SecE"/>
    <property type="match status" value="1"/>
</dbReference>
<dbReference type="Gene3D" id="1.20.5.1030">
    <property type="entry name" value="Preprotein translocase secy subunit"/>
    <property type="match status" value="1"/>
</dbReference>
<evidence type="ECO:0000256" key="6">
    <source>
        <dbReference type="ARBA" id="ARBA00022989"/>
    </source>
</evidence>
<evidence type="ECO:0000256" key="1">
    <source>
        <dbReference type="ARBA" id="ARBA00004370"/>
    </source>
</evidence>
<dbReference type="GO" id="GO:0009306">
    <property type="term" value="P:protein secretion"/>
    <property type="evidence" value="ECO:0007669"/>
    <property type="project" value="UniProtKB-UniRule"/>
</dbReference>
<evidence type="ECO:0000256" key="5">
    <source>
        <dbReference type="ARBA" id="ARBA00022927"/>
    </source>
</evidence>
<dbReference type="PANTHER" id="PTHR33910">
    <property type="entry name" value="PROTEIN TRANSLOCASE SUBUNIT SECE"/>
    <property type="match status" value="1"/>
</dbReference>